<protein>
    <submittedName>
        <fullName evidence="2">Uncharacterized protein</fullName>
    </submittedName>
</protein>
<organism evidence="2 3">
    <name type="scientific">Hirschia baltica (strain ATCC 49814 / DSM 5838 / IFAM 1418)</name>
    <dbReference type="NCBI Taxonomy" id="582402"/>
    <lineage>
        <taxon>Bacteria</taxon>
        <taxon>Pseudomonadati</taxon>
        <taxon>Pseudomonadota</taxon>
        <taxon>Alphaproteobacteria</taxon>
        <taxon>Hyphomonadales</taxon>
        <taxon>Hyphomonadaceae</taxon>
        <taxon>Hirschia</taxon>
    </lineage>
</organism>
<keyword evidence="3" id="KW-1185">Reference proteome</keyword>
<dbReference type="Proteomes" id="UP000002745">
    <property type="component" value="Chromosome"/>
</dbReference>
<reference evidence="3" key="1">
    <citation type="journal article" date="2011" name="J. Bacteriol.">
        <title>Genome sequences of eight morphologically diverse alphaproteobacteria.</title>
        <authorList>
            <consortium name="US DOE Joint Genome Institute"/>
            <person name="Brown P.J."/>
            <person name="Kysela D.T."/>
            <person name="Buechlein A."/>
            <person name="Hemmerich C."/>
            <person name="Brun Y.V."/>
        </authorList>
    </citation>
    <scope>NUCLEOTIDE SEQUENCE [LARGE SCALE GENOMIC DNA]</scope>
    <source>
        <strain evidence="3">ATCC 49814 / DSM 5838 / IFAM 1418</strain>
    </source>
</reference>
<evidence type="ECO:0000313" key="2">
    <source>
        <dbReference type="EMBL" id="ACT59906.1"/>
    </source>
</evidence>
<dbReference type="STRING" id="582402.Hbal_2226"/>
<feature type="region of interest" description="Disordered" evidence="1">
    <location>
        <begin position="27"/>
        <end position="55"/>
    </location>
</feature>
<sequence length="354" mass="38074">MINKNVWLCGALVAGLSVGACGNDSASDGVASAPAEQSSKQAPSSLSPENEEAEAKVDFSLTQAPLEREALFGLVSETVVETVPCPFLSDSTAIATAKTNHELLRREVSNELCLWSKNAGFSVQVSVEPKTSATPLQDRKYNLETPPVIKEQAGPGQNAAILYDTAWDKELAYAMGFEQDDKLVMIFITGMDTNAELLTATAEEIAAKLPTAPSIDKQMREIKPAIDFCSIWSDESIANLISADADSGLYSSAYGAAGCKWNAGYGTTAKSVTFARYKQGDTDLNRMLELGGEEIADLGDRAVILTRPANDSYAGDTALWAEIDDQQFNLMLSGTISDHDELALKLMENLFSRF</sequence>
<dbReference type="OrthoDB" id="9821006at2"/>
<gene>
    <name evidence="2" type="ordered locus">Hbal_2226</name>
</gene>
<name>C6XMJ2_HIRBI</name>
<dbReference type="PROSITE" id="PS51257">
    <property type="entry name" value="PROKAR_LIPOPROTEIN"/>
    <property type="match status" value="1"/>
</dbReference>
<evidence type="ECO:0000313" key="3">
    <source>
        <dbReference type="Proteomes" id="UP000002745"/>
    </source>
</evidence>
<dbReference type="eggNOG" id="ENOG5031BEY">
    <property type="taxonomic scope" value="Bacteria"/>
</dbReference>
<dbReference type="EMBL" id="CP001678">
    <property type="protein sequence ID" value="ACT59906.1"/>
    <property type="molecule type" value="Genomic_DNA"/>
</dbReference>
<feature type="compositionally biased region" description="Polar residues" evidence="1">
    <location>
        <begin position="35"/>
        <end position="48"/>
    </location>
</feature>
<evidence type="ECO:0000256" key="1">
    <source>
        <dbReference type="SAM" id="MobiDB-lite"/>
    </source>
</evidence>
<dbReference type="HOGENOM" id="CLU_782505_0_0_5"/>
<dbReference type="RefSeq" id="WP_015828056.1">
    <property type="nucleotide sequence ID" value="NC_012982.1"/>
</dbReference>
<proteinExistence type="predicted"/>
<dbReference type="KEGG" id="hba:Hbal_2226"/>
<dbReference type="AlphaFoldDB" id="C6XMJ2"/>
<accession>C6XMJ2</accession>